<evidence type="ECO:0000313" key="2">
    <source>
        <dbReference type="EMBL" id="ALY10889.1"/>
    </source>
</evidence>
<evidence type="ECO:0000256" key="1">
    <source>
        <dbReference type="SAM" id="MobiDB-lite"/>
    </source>
</evidence>
<dbReference type="EMBL" id="KU160673">
    <property type="protein sequence ID" value="ALY10889.1"/>
    <property type="molecule type" value="Genomic_DNA"/>
</dbReference>
<feature type="region of interest" description="Disordered" evidence="1">
    <location>
        <begin position="169"/>
        <end position="202"/>
    </location>
</feature>
<evidence type="ECO:0000313" key="3">
    <source>
        <dbReference type="Proteomes" id="UP000225045"/>
    </source>
</evidence>
<reference evidence="2 3" key="1">
    <citation type="submission" date="2015-11" db="EMBL/GenBank/DDBJ databases">
        <authorList>
            <person name="Menninger J.E."/>
            <person name="Lamey M.E."/>
            <person name="Lindemann J.M."/>
            <person name="Martynyuk T."/>
            <person name="Mele F.E."/>
            <person name="Nabua C.T."/>
            <person name="Napoli C.K."/>
            <person name="Santiago L.M."/>
            <person name="Sweetman A.T."/>
            <person name="Weinstein J.L."/>
            <person name="Barrett N.A."/>
            <person name="Buerkert T.R."/>
            <person name="Cautela J.A."/>
            <person name="Egan M.S."/>
            <person name="Erb J.E."/>
            <person name="Garrigan K.E."/>
            <person name="Hagan D.J."/>
            <person name="Hartwell M.C."/>
            <person name="Hyduchak K.M."/>
            <person name="Jacob A.E."/>
            <person name="DeNigris D.M."/>
            <person name="London S.C."/>
            <person name="King-Smith C."/>
            <person name="Lee-Soety J.Y."/>
            <person name="Bradley K.W."/>
            <person name="Asai D.J."/>
            <person name="Bowman C.A."/>
            <person name="Russell D.A."/>
            <person name="Pope W.H."/>
            <person name="Jacobs-Sera D."/>
            <person name="Hendrix R.W."/>
            <person name="Hatfull G.F."/>
        </authorList>
    </citation>
    <scope>NUCLEOTIDE SEQUENCE [LARGE SCALE GENOMIC DNA]</scope>
</reference>
<accession>A0A0U3TP06</accession>
<dbReference type="Proteomes" id="UP000225045">
    <property type="component" value="Segment"/>
</dbReference>
<sequence>MILMATATATPATPATATPKAKGRALTAADKAALATDEANVIRDLRARWAAGTIEHTSADDAFKAAKLAFESTRVILSRVAYAAAMVHPFKGEANLADATKILYSADYGNAAENKKVATKKNTLRPYLQAGVALAKAGMEERTTPPADDDRSVVNDAFEAYNKEQAKARKAASKAAKEAKETTESADTEESEGRATDPVPADDDAMTFADILAFMARAKSALDIYVKGGGIITESDVNTFNGAAATIAAELEELIA</sequence>
<organism evidence="2 3">
    <name type="scientific">Arthrobacter phage Wilde</name>
    <dbReference type="NCBI Taxonomy" id="1772323"/>
    <lineage>
        <taxon>Viruses</taxon>
        <taxon>Duplodnaviria</taxon>
        <taxon>Heunggongvirae</taxon>
        <taxon>Uroviricota</taxon>
        <taxon>Caudoviricetes</taxon>
        <taxon>Tankvirus</taxon>
        <taxon>Tankvirus tank</taxon>
    </lineage>
</organism>
<name>A0A0U3TP06_9CAUD</name>
<protein>
    <submittedName>
        <fullName evidence="2">Uncharacterized protein</fullName>
    </submittedName>
</protein>
<proteinExistence type="predicted"/>
<gene>
    <name evidence="2" type="primary">109</name>
    <name evidence="2" type="ORF">WILDE_109</name>
</gene>